<protein>
    <recommendedName>
        <fullName evidence="3">6-bladed beta-propeller</fullName>
    </recommendedName>
</protein>
<dbReference type="Pfam" id="PF17170">
    <property type="entry name" value="DUF5128"/>
    <property type="match status" value="1"/>
</dbReference>
<evidence type="ECO:0000313" key="1">
    <source>
        <dbReference type="EMBL" id="BDD08579.1"/>
    </source>
</evidence>
<name>A0AAU9C986_9BACT</name>
<dbReference type="Proteomes" id="UP001348817">
    <property type="component" value="Chromosome"/>
</dbReference>
<dbReference type="PROSITE" id="PS51257">
    <property type="entry name" value="PROKAR_LIPOPROTEIN"/>
    <property type="match status" value="1"/>
</dbReference>
<dbReference type="EMBL" id="AP025314">
    <property type="protein sequence ID" value="BDD08579.1"/>
    <property type="molecule type" value="Genomic_DNA"/>
</dbReference>
<dbReference type="KEGG" id="fax:FUAX_10110"/>
<evidence type="ECO:0008006" key="3">
    <source>
        <dbReference type="Google" id="ProtNLM"/>
    </source>
</evidence>
<dbReference type="RefSeq" id="WP_338393829.1">
    <property type="nucleotide sequence ID" value="NZ_AP025314.1"/>
</dbReference>
<sequence>MILRIFTLLAFVSFFCSCTSNKKKSPDDNSLKVITLDPSAPQKNCKLSGITDSVKVIKLENKEEALLGRYPQLRHIDNQFAVFSEGEQDVVLVFDLEGKHLFTIADKGEGPKEYRSIEKVSVQNQKIYIVSSEKVLVYDFKGKQVAVRYHGRRGGDWQILSENSWAFFPYQNYYSSNRKGVLFFDSAFNLLKTEASKSSEVLDKSYNISMHTSVQPKRFGDEWIYQGLFTDTLYHLTSQGSKPFALIKSTVPQRGLLASVDLGERKKATARGEMTRPFWSFGDRYCAVNYVVKNERIYSLIDFQTGEVLFHTNWKSSLDKFGLINDALKGAFFWPDYLEKDRMACLYSLEKLSDKQCEELGVELEDNSVLVVAYLKK</sequence>
<organism evidence="1 2">
    <name type="scientific">Fulvitalea axinellae</name>
    <dbReference type="NCBI Taxonomy" id="1182444"/>
    <lineage>
        <taxon>Bacteria</taxon>
        <taxon>Pseudomonadati</taxon>
        <taxon>Bacteroidota</taxon>
        <taxon>Cytophagia</taxon>
        <taxon>Cytophagales</taxon>
        <taxon>Persicobacteraceae</taxon>
        <taxon>Fulvitalea</taxon>
    </lineage>
</organism>
<dbReference type="AlphaFoldDB" id="A0AAU9C986"/>
<gene>
    <name evidence="1" type="ORF">FUAX_10110</name>
</gene>
<accession>A0AAU9C986</accession>
<proteinExistence type="predicted"/>
<evidence type="ECO:0000313" key="2">
    <source>
        <dbReference type="Proteomes" id="UP001348817"/>
    </source>
</evidence>
<keyword evidence="2" id="KW-1185">Reference proteome</keyword>
<reference evidence="1 2" key="1">
    <citation type="submission" date="2021-12" db="EMBL/GenBank/DDBJ databases">
        <title>Genome sequencing of bacteria with rrn-lacking chromosome and rrn-plasmid.</title>
        <authorList>
            <person name="Anda M."/>
            <person name="Iwasaki W."/>
        </authorList>
    </citation>
    <scope>NUCLEOTIDE SEQUENCE [LARGE SCALE GENOMIC DNA]</scope>
    <source>
        <strain evidence="1 2">DSM 100852</strain>
    </source>
</reference>